<keyword evidence="7" id="KW-0547">Nucleotide-binding</keyword>
<keyword evidence="4" id="KW-0963">Cytoplasm</keyword>
<evidence type="ECO:0000256" key="6">
    <source>
        <dbReference type="ARBA" id="ARBA00022723"/>
    </source>
</evidence>
<comment type="subcellular location">
    <subcellularLocation>
        <location evidence="1">Cytoplasm</location>
    </subcellularLocation>
</comment>
<evidence type="ECO:0000256" key="8">
    <source>
        <dbReference type="ARBA" id="ARBA00022840"/>
    </source>
</evidence>
<sequence length="144" mass="16159">MQRIITHSVEETEKAGQEFAKSLKPNDVIAFFGGLGMGKTAFIRGIARGLGITDPVSSPTFAIVHEYRGKIPLYHFDMYRITSWDDLESTGFYDYLESGGICAIEWSENIEEALPDNTIYIEITRDAQGNDDNTRVITITTENE</sequence>
<dbReference type="GO" id="GO:0005524">
    <property type="term" value="F:ATP binding"/>
    <property type="evidence" value="ECO:0007669"/>
    <property type="project" value="UniProtKB-KW"/>
</dbReference>
<comment type="similarity">
    <text evidence="2">Belongs to the TsaE family.</text>
</comment>
<dbReference type="OrthoDB" id="9815896at2"/>
<reference evidence="12" key="1">
    <citation type="submission" date="2014-07" db="EMBL/GenBank/DDBJ databases">
        <authorList>
            <person name="Wibberg D."/>
        </authorList>
    </citation>
    <scope>NUCLEOTIDE SEQUENCE [LARGE SCALE GENOMIC DNA]</scope>
    <source>
        <strain evidence="12">DG5</strain>
    </source>
</reference>
<dbReference type="Gene3D" id="3.40.50.300">
    <property type="entry name" value="P-loop containing nucleotide triphosphate hydrolases"/>
    <property type="match status" value="1"/>
</dbReference>
<evidence type="ECO:0000256" key="3">
    <source>
        <dbReference type="ARBA" id="ARBA00019010"/>
    </source>
</evidence>
<dbReference type="GO" id="GO:0046872">
    <property type="term" value="F:metal ion binding"/>
    <property type="evidence" value="ECO:0007669"/>
    <property type="project" value="UniProtKB-KW"/>
</dbReference>
<evidence type="ECO:0000256" key="1">
    <source>
        <dbReference type="ARBA" id="ARBA00004496"/>
    </source>
</evidence>
<dbReference type="AlphaFoldDB" id="A0A078KTA8"/>
<proteinExistence type="inferred from homology"/>
<dbReference type="STRING" id="29343.CCDG5_1276"/>
<evidence type="ECO:0000256" key="7">
    <source>
        <dbReference type="ARBA" id="ARBA00022741"/>
    </source>
</evidence>
<protein>
    <recommendedName>
        <fullName evidence="3">tRNA threonylcarbamoyladenosine biosynthesis protein TsaE</fullName>
    </recommendedName>
    <alternativeName>
        <fullName evidence="10">t(6)A37 threonylcarbamoyladenosine biosynthesis protein TsaE</fullName>
    </alternativeName>
</protein>
<dbReference type="PANTHER" id="PTHR33540">
    <property type="entry name" value="TRNA THREONYLCARBAMOYLADENOSINE BIOSYNTHESIS PROTEIN TSAE"/>
    <property type="match status" value="1"/>
</dbReference>
<keyword evidence="8" id="KW-0067">ATP-binding</keyword>
<evidence type="ECO:0000256" key="2">
    <source>
        <dbReference type="ARBA" id="ARBA00007599"/>
    </source>
</evidence>
<evidence type="ECO:0000256" key="9">
    <source>
        <dbReference type="ARBA" id="ARBA00022842"/>
    </source>
</evidence>
<keyword evidence="12" id="KW-1185">Reference proteome</keyword>
<keyword evidence="9" id="KW-0460">Magnesium</keyword>
<keyword evidence="6" id="KW-0479">Metal-binding</keyword>
<organism evidence="11 12">
    <name type="scientific">[Clostridium] cellulosi</name>
    <dbReference type="NCBI Taxonomy" id="29343"/>
    <lineage>
        <taxon>Bacteria</taxon>
        <taxon>Bacillati</taxon>
        <taxon>Bacillota</taxon>
        <taxon>Clostridia</taxon>
        <taxon>Eubacteriales</taxon>
        <taxon>Oscillospiraceae</taxon>
        <taxon>Oscillospiraceae incertae sedis</taxon>
    </lineage>
</organism>
<dbReference type="InterPro" id="IPR027417">
    <property type="entry name" value="P-loop_NTPase"/>
</dbReference>
<evidence type="ECO:0000313" key="11">
    <source>
        <dbReference type="EMBL" id="CDZ24390.1"/>
    </source>
</evidence>
<dbReference type="InterPro" id="IPR003442">
    <property type="entry name" value="T6A_TsaE"/>
</dbReference>
<accession>A0A078KTA8</accession>
<dbReference type="KEGG" id="ccel:CCDG5_1276"/>
<dbReference type="NCBIfam" id="TIGR00150">
    <property type="entry name" value="T6A_YjeE"/>
    <property type="match status" value="1"/>
</dbReference>
<evidence type="ECO:0000313" key="12">
    <source>
        <dbReference type="Proteomes" id="UP000032431"/>
    </source>
</evidence>
<evidence type="ECO:0000256" key="10">
    <source>
        <dbReference type="ARBA" id="ARBA00032441"/>
    </source>
</evidence>
<dbReference type="HOGENOM" id="CLU_087829_5_0_9"/>
<evidence type="ECO:0000256" key="5">
    <source>
        <dbReference type="ARBA" id="ARBA00022694"/>
    </source>
</evidence>
<dbReference type="EMBL" id="LM995447">
    <property type="protein sequence ID" value="CDZ24390.1"/>
    <property type="molecule type" value="Genomic_DNA"/>
</dbReference>
<keyword evidence="5" id="KW-0819">tRNA processing</keyword>
<dbReference type="PANTHER" id="PTHR33540:SF2">
    <property type="entry name" value="TRNA THREONYLCARBAMOYLADENOSINE BIOSYNTHESIS PROTEIN TSAE"/>
    <property type="match status" value="1"/>
</dbReference>
<dbReference type="Pfam" id="PF02367">
    <property type="entry name" value="TsaE"/>
    <property type="match status" value="1"/>
</dbReference>
<gene>
    <name evidence="11" type="ORF">CCDG5_1276</name>
</gene>
<dbReference type="Proteomes" id="UP000032431">
    <property type="component" value="Chromosome I"/>
</dbReference>
<dbReference type="SUPFAM" id="SSF52540">
    <property type="entry name" value="P-loop containing nucleoside triphosphate hydrolases"/>
    <property type="match status" value="1"/>
</dbReference>
<dbReference type="GO" id="GO:0002949">
    <property type="term" value="P:tRNA threonylcarbamoyladenosine modification"/>
    <property type="evidence" value="ECO:0007669"/>
    <property type="project" value="InterPro"/>
</dbReference>
<evidence type="ECO:0000256" key="4">
    <source>
        <dbReference type="ARBA" id="ARBA00022490"/>
    </source>
</evidence>
<dbReference type="GO" id="GO:0005737">
    <property type="term" value="C:cytoplasm"/>
    <property type="evidence" value="ECO:0007669"/>
    <property type="project" value="UniProtKB-SubCell"/>
</dbReference>
<dbReference type="PATRIC" id="fig|29343.3.peg.1345"/>
<name>A0A078KTA8_9FIRM</name>